<organism evidence="3 4">
    <name type="scientific">Lactuca saligna</name>
    <name type="common">Willowleaf lettuce</name>
    <dbReference type="NCBI Taxonomy" id="75948"/>
    <lineage>
        <taxon>Eukaryota</taxon>
        <taxon>Viridiplantae</taxon>
        <taxon>Streptophyta</taxon>
        <taxon>Embryophyta</taxon>
        <taxon>Tracheophyta</taxon>
        <taxon>Spermatophyta</taxon>
        <taxon>Magnoliopsida</taxon>
        <taxon>eudicotyledons</taxon>
        <taxon>Gunneridae</taxon>
        <taxon>Pentapetalae</taxon>
        <taxon>asterids</taxon>
        <taxon>campanulids</taxon>
        <taxon>Asterales</taxon>
        <taxon>Asteraceae</taxon>
        <taxon>Cichorioideae</taxon>
        <taxon>Cichorieae</taxon>
        <taxon>Lactucinae</taxon>
        <taxon>Lactuca</taxon>
    </lineage>
</organism>
<feature type="transmembrane region" description="Helical" evidence="1">
    <location>
        <begin position="41"/>
        <end position="62"/>
    </location>
</feature>
<dbReference type="AlphaFoldDB" id="A0AA36EG16"/>
<name>A0AA36EG16_LACSI</name>
<gene>
    <name evidence="3" type="ORF">LSALG_LOCUS31232</name>
</gene>
<feature type="domain" description="THIF-type NAD/FAD binding fold" evidence="2">
    <location>
        <begin position="23"/>
        <end position="84"/>
    </location>
</feature>
<dbReference type="EMBL" id="OX465083">
    <property type="protein sequence ID" value="CAI9292135.1"/>
    <property type="molecule type" value="Genomic_DNA"/>
</dbReference>
<dbReference type="InterPro" id="IPR000594">
    <property type="entry name" value="ThiF_NAD_FAD-bd"/>
</dbReference>
<dbReference type="SUPFAM" id="SSF69572">
    <property type="entry name" value="Activating enzymes of the ubiquitin-like proteins"/>
    <property type="match status" value="1"/>
</dbReference>
<keyword evidence="1" id="KW-0472">Membrane</keyword>
<evidence type="ECO:0000313" key="3">
    <source>
        <dbReference type="EMBL" id="CAI9292135.1"/>
    </source>
</evidence>
<dbReference type="InterPro" id="IPR035985">
    <property type="entry name" value="Ubiquitin-activating_enz"/>
</dbReference>
<dbReference type="Gene3D" id="3.40.50.720">
    <property type="entry name" value="NAD(P)-binding Rossmann-like Domain"/>
    <property type="match status" value="1"/>
</dbReference>
<keyword evidence="1" id="KW-1133">Transmembrane helix</keyword>
<proteinExistence type="predicted"/>
<evidence type="ECO:0000256" key="1">
    <source>
        <dbReference type="SAM" id="Phobius"/>
    </source>
</evidence>
<protein>
    <recommendedName>
        <fullName evidence="2">THIF-type NAD/FAD binding fold domain-containing protein</fullName>
    </recommendedName>
</protein>
<dbReference type="Proteomes" id="UP001177003">
    <property type="component" value="Chromosome 7"/>
</dbReference>
<sequence>MAGTTRRSKVKDMSVEVVDINPYSRLMALQRMGIVDNYERIWDFSVAIAGIGGVGSVVVEMLTRYCIGRLLLHDYETVELANMNMLLFLPE</sequence>
<accession>A0AA36EG16</accession>
<evidence type="ECO:0000313" key="4">
    <source>
        <dbReference type="Proteomes" id="UP001177003"/>
    </source>
</evidence>
<keyword evidence="4" id="KW-1185">Reference proteome</keyword>
<reference evidence="3" key="1">
    <citation type="submission" date="2023-04" db="EMBL/GenBank/DDBJ databases">
        <authorList>
            <person name="Vijverberg K."/>
            <person name="Xiong W."/>
            <person name="Schranz E."/>
        </authorList>
    </citation>
    <scope>NUCLEOTIDE SEQUENCE</scope>
</reference>
<dbReference type="GO" id="GO:0008641">
    <property type="term" value="F:ubiquitin-like modifier activating enzyme activity"/>
    <property type="evidence" value="ECO:0007669"/>
    <property type="project" value="InterPro"/>
</dbReference>
<keyword evidence="1" id="KW-0812">Transmembrane</keyword>
<dbReference type="Pfam" id="PF00899">
    <property type="entry name" value="ThiF"/>
    <property type="match status" value="1"/>
</dbReference>
<evidence type="ECO:0000259" key="2">
    <source>
        <dbReference type="Pfam" id="PF00899"/>
    </source>
</evidence>